<keyword evidence="2" id="KW-1277">Toxin-antitoxin system</keyword>
<evidence type="ECO:0000313" key="7">
    <source>
        <dbReference type="EMBL" id="QGM97151.1"/>
    </source>
</evidence>
<comment type="similarity">
    <text evidence="6">Belongs to the TacA antitoxin family.</text>
</comment>
<dbReference type="GO" id="GO:0006355">
    <property type="term" value="P:regulation of DNA-templated transcription"/>
    <property type="evidence" value="ECO:0007669"/>
    <property type="project" value="InterPro"/>
</dbReference>
<dbReference type="InterPro" id="IPR014795">
    <property type="entry name" value="TacA_1-like"/>
</dbReference>
<dbReference type="RefSeq" id="WP_016920154.1">
    <property type="nucleotide sequence ID" value="NZ_CP044331.1"/>
</dbReference>
<dbReference type="AlphaFoldDB" id="A0A6B8M2P1"/>
<dbReference type="InterPro" id="IPR010985">
    <property type="entry name" value="Ribbon_hlx_hlx"/>
</dbReference>
<dbReference type="EMBL" id="CP044331">
    <property type="protein sequence ID" value="QGM97151.1"/>
    <property type="molecule type" value="Genomic_DNA"/>
</dbReference>
<evidence type="ECO:0000256" key="5">
    <source>
        <dbReference type="ARBA" id="ARBA00023163"/>
    </source>
</evidence>
<name>A0A6B8M2P1_9HYPH</name>
<dbReference type="Pfam" id="PF08681">
    <property type="entry name" value="TacA1"/>
    <property type="match status" value="1"/>
</dbReference>
<organism evidence="7 8">
    <name type="scientific">Methylocystis parvus</name>
    <dbReference type="NCBI Taxonomy" id="134"/>
    <lineage>
        <taxon>Bacteria</taxon>
        <taxon>Pseudomonadati</taxon>
        <taxon>Pseudomonadota</taxon>
        <taxon>Alphaproteobacteria</taxon>
        <taxon>Hyphomicrobiales</taxon>
        <taxon>Methylocystaceae</taxon>
        <taxon>Methylocystis</taxon>
    </lineage>
</organism>
<evidence type="ECO:0000256" key="1">
    <source>
        <dbReference type="ARBA" id="ARBA00022491"/>
    </source>
</evidence>
<evidence type="ECO:0000313" key="8">
    <source>
        <dbReference type="Proteomes" id="UP000422569"/>
    </source>
</evidence>
<evidence type="ECO:0000256" key="2">
    <source>
        <dbReference type="ARBA" id="ARBA00022649"/>
    </source>
</evidence>
<evidence type="ECO:0000256" key="6">
    <source>
        <dbReference type="ARBA" id="ARBA00049988"/>
    </source>
</evidence>
<dbReference type="GO" id="GO:0003677">
    <property type="term" value="F:DNA binding"/>
    <property type="evidence" value="ECO:0007669"/>
    <property type="project" value="UniProtKB-KW"/>
</dbReference>
<dbReference type="PANTHER" id="PTHR35401:SF1">
    <property type="entry name" value="CYTOPLASMIC PROTEIN"/>
    <property type="match status" value="1"/>
</dbReference>
<gene>
    <name evidence="7" type="ORF">F7D14_06440</name>
</gene>
<sequence length="93" mass="10618">MQSRSNTAKRDTLNLRVKPGDRELIDRAATLVGKSRTDFLLDAGRRAAQDALLDRRLWRVDSAAFDAFVALLDAPPQPNERLRRTMKTRAPWE</sequence>
<protein>
    <submittedName>
        <fullName evidence="7">DUF1778 domain-containing protein</fullName>
    </submittedName>
</protein>
<keyword evidence="1" id="KW-0678">Repressor</keyword>
<dbReference type="KEGG" id="mpar:F7D14_06440"/>
<keyword evidence="3" id="KW-0805">Transcription regulation</keyword>
<accession>A0A6B8M2P1</accession>
<reference evidence="7 8" key="1">
    <citation type="submission" date="2019-09" db="EMBL/GenBank/DDBJ databases">
        <title>Isolation and complete genome sequencing of Methylocystis species.</title>
        <authorList>
            <person name="Rumah B.L."/>
            <person name="Stead C.E."/>
            <person name="Stevens B.C."/>
            <person name="Minton N.P."/>
            <person name="Grosse-Honebrink A."/>
            <person name="Zhang Y."/>
        </authorList>
    </citation>
    <scope>NUCLEOTIDE SEQUENCE [LARGE SCALE GENOMIC DNA]</scope>
    <source>
        <strain evidence="7 8">BRCS2</strain>
    </source>
</reference>
<keyword evidence="8" id="KW-1185">Reference proteome</keyword>
<dbReference type="SUPFAM" id="SSF47598">
    <property type="entry name" value="Ribbon-helix-helix"/>
    <property type="match status" value="1"/>
</dbReference>
<keyword evidence="5" id="KW-0804">Transcription</keyword>
<keyword evidence="4" id="KW-0238">DNA-binding</keyword>
<evidence type="ECO:0000256" key="4">
    <source>
        <dbReference type="ARBA" id="ARBA00023125"/>
    </source>
</evidence>
<dbReference type="Gene3D" id="1.20.5.780">
    <property type="entry name" value="Single helix bin"/>
    <property type="match status" value="1"/>
</dbReference>
<evidence type="ECO:0000256" key="3">
    <source>
        <dbReference type="ARBA" id="ARBA00023015"/>
    </source>
</evidence>
<dbReference type="Proteomes" id="UP000422569">
    <property type="component" value="Chromosome"/>
</dbReference>
<dbReference type="PANTHER" id="PTHR35401">
    <property type="entry name" value="COPG FAMILY HELIX-TURN-HELIX PROTEIN-RELATED-RELATED"/>
    <property type="match status" value="1"/>
</dbReference>
<proteinExistence type="inferred from homology"/>